<comment type="similarity">
    <text evidence="16">Belongs to the Integrator subunit 13 family.</text>
</comment>
<accession>A0A6L2QD77</accession>
<dbReference type="PANTHER" id="PTHR12955:SF1">
    <property type="entry name" value="INTEGRATOR COMPLEX SUBUNIT 13"/>
    <property type="match status" value="1"/>
</dbReference>
<keyword evidence="6" id="KW-0132">Cell division</keyword>
<gene>
    <name evidence="19" type="ORF">Cfor_02830</name>
</gene>
<comment type="subunit">
    <text evidence="17">Belongs to the multiprotein complex Integrator, at least composed of IntS1, IntS2, IntS3, IntS4, omd/IntS5, IntS6, defl/IntS7, IntS8, IntS9, IntS10, IntS11, IntS12, asun/IntS13, IntS14 and IntS15. The core complex associates with protein phosphatase 2A subunits mts/PP2A and Pp2A-29B, to form the Integrator-PP2A (INTAC) complex.</text>
</comment>
<evidence type="ECO:0000256" key="16">
    <source>
        <dbReference type="ARBA" id="ARBA00061603"/>
    </source>
</evidence>
<dbReference type="GO" id="GO:0051301">
    <property type="term" value="P:cell division"/>
    <property type="evidence" value="ECO:0007669"/>
    <property type="project" value="UniProtKB-KW"/>
</dbReference>
<evidence type="ECO:0000313" key="19">
    <source>
        <dbReference type="EMBL" id="GFG40027.1"/>
    </source>
</evidence>
<evidence type="ECO:0000256" key="11">
    <source>
        <dbReference type="ARBA" id="ARBA00023242"/>
    </source>
</evidence>
<evidence type="ECO:0000313" key="20">
    <source>
        <dbReference type="Proteomes" id="UP000502823"/>
    </source>
</evidence>
<evidence type="ECO:0000256" key="10">
    <source>
        <dbReference type="ARBA" id="ARBA00023054"/>
    </source>
</evidence>
<keyword evidence="5" id="KW-0963">Cytoplasm</keyword>
<evidence type="ECO:0000256" key="3">
    <source>
        <dbReference type="ARBA" id="ARBA00020501"/>
    </source>
</evidence>
<dbReference type="GO" id="GO:0030154">
    <property type="term" value="P:cell differentiation"/>
    <property type="evidence" value="ECO:0007669"/>
    <property type="project" value="UniProtKB-KW"/>
</dbReference>
<dbReference type="GO" id="GO:0051321">
    <property type="term" value="P:meiotic cell cycle"/>
    <property type="evidence" value="ECO:0007669"/>
    <property type="project" value="UniProtKB-KW"/>
</dbReference>
<feature type="region of interest" description="Disordered" evidence="18">
    <location>
        <begin position="132"/>
        <end position="156"/>
    </location>
</feature>
<evidence type="ECO:0000256" key="18">
    <source>
        <dbReference type="SAM" id="MobiDB-lite"/>
    </source>
</evidence>
<evidence type="ECO:0000256" key="2">
    <source>
        <dbReference type="ARBA" id="ARBA00004556"/>
    </source>
</evidence>
<dbReference type="GO" id="GO:0007346">
    <property type="term" value="P:regulation of mitotic cell cycle"/>
    <property type="evidence" value="ECO:0007669"/>
    <property type="project" value="TreeGrafter"/>
</dbReference>
<organism evidence="19 20">
    <name type="scientific">Coptotermes formosanus</name>
    <name type="common">Formosan subterranean termite</name>
    <dbReference type="NCBI Taxonomy" id="36987"/>
    <lineage>
        <taxon>Eukaryota</taxon>
        <taxon>Metazoa</taxon>
        <taxon>Ecdysozoa</taxon>
        <taxon>Arthropoda</taxon>
        <taxon>Hexapoda</taxon>
        <taxon>Insecta</taxon>
        <taxon>Pterygota</taxon>
        <taxon>Neoptera</taxon>
        <taxon>Polyneoptera</taxon>
        <taxon>Dictyoptera</taxon>
        <taxon>Blattodea</taxon>
        <taxon>Blattoidea</taxon>
        <taxon>Termitoidae</taxon>
        <taxon>Rhinotermitidae</taxon>
        <taxon>Coptotermes</taxon>
    </lineage>
</organism>
<evidence type="ECO:0000256" key="13">
    <source>
        <dbReference type="ARBA" id="ARBA00023306"/>
    </source>
</evidence>
<dbReference type="GO" id="GO:0007283">
    <property type="term" value="P:spermatogenesis"/>
    <property type="evidence" value="ECO:0007669"/>
    <property type="project" value="UniProtKB-KW"/>
</dbReference>
<dbReference type="InParanoid" id="A0A6L2QD77"/>
<keyword evidence="13" id="KW-0131">Cell cycle</keyword>
<dbReference type="AlphaFoldDB" id="A0A6L2QD77"/>
<evidence type="ECO:0000256" key="1">
    <source>
        <dbReference type="ARBA" id="ARBA00004123"/>
    </source>
</evidence>
<dbReference type="InterPro" id="IPR019355">
    <property type="entry name" value="Cell_cycle_regulator_Mat89Bb"/>
</dbReference>
<feature type="compositionally biased region" description="Low complexity" evidence="18">
    <location>
        <begin position="143"/>
        <end position="156"/>
    </location>
</feature>
<keyword evidence="9" id="KW-0744">Spermatogenesis</keyword>
<evidence type="ECO:0000256" key="5">
    <source>
        <dbReference type="ARBA" id="ARBA00022490"/>
    </source>
</evidence>
<sequence length="231" mass="26033">YIEPLPALLVKEEMTDEEVVQCKQVIYNLISLETKHESLQMPNMGQRGKGPKREEQYRIMWTELETFLRANCRTDQHNRVLNCLLECRNKTDDEKKDDKVELDQALRELDQFGKFSETSSDYVPRVSVIRATTDSPMSPPPISMTTPPSVPSRSSLLRSGPIAGSSIYSGPRTVLDIWISRTSAEQRSREMRQEFAGRLTGEATAGGGSIAKLYPNLKDGDRGGREMHLDG</sequence>
<dbReference type="GO" id="GO:0051642">
    <property type="term" value="P:centrosome localization"/>
    <property type="evidence" value="ECO:0007669"/>
    <property type="project" value="TreeGrafter"/>
</dbReference>
<keyword evidence="7" id="KW-0498">Mitosis</keyword>
<dbReference type="GO" id="GO:0048471">
    <property type="term" value="C:perinuclear region of cytoplasm"/>
    <property type="evidence" value="ECO:0007669"/>
    <property type="project" value="UniProtKB-SubCell"/>
</dbReference>
<keyword evidence="11" id="KW-0539">Nucleus</keyword>
<evidence type="ECO:0000256" key="4">
    <source>
        <dbReference type="ARBA" id="ARBA00022473"/>
    </source>
</evidence>
<comment type="subcellular location">
    <subcellularLocation>
        <location evidence="2">Cytoplasm</location>
        <location evidence="2">Perinuclear region</location>
    </subcellularLocation>
    <subcellularLocation>
        <location evidence="1">Nucleus</location>
    </subcellularLocation>
</comment>
<keyword evidence="12" id="KW-0469">Meiosis</keyword>
<keyword evidence="4" id="KW-0217">Developmental protein</keyword>
<evidence type="ECO:0000256" key="9">
    <source>
        <dbReference type="ARBA" id="ARBA00022871"/>
    </source>
</evidence>
<proteinExistence type="inferred from homology"/>
<keyword evidence="8" id="KW-0221">Differentiation</keyword>
<dbReference type="Pfam" id="PF10221">
    <property type="entry name" value="Mat89Bb"/>
    <property type="match status" value="1"/>
</dbReference>
<reference evidence="20" key="1">
    <citation type="submission" date="2020-01" db="EMBL/GenBank/DDBJ databases">
        <title>Draft genome sequence of the Termite Coptotermes fromosanus.</title>
        <authorList>
            <person name="Itakura S."/>
            <person name="Yosikawa Y."/>
            <person name="Umezawa K."/>
        </authorList>
    </citation>
    <scope>NUCLEOTIDE SEQUENCE [LARGE SCALE GENOMIC DNA]</scope>
</reference>
<evidence type="ECO:0000256" key="15">
    <source>
        <dbReference type="ARBA" id="ARBA00032585"/>
    </source>
</evidence>
<name>A0A6L2QD77_COPFO</name>
<feature type="non-terminal residue" evidence="19">
    <location>
        <position position="1"/>
    </location>
</feature>
<protein>
    <recommendedName>
        <fullName evidence="3">Protein asunder</fullName>
    </recommendedName>
    <alternativeName>
        <fullName evidence="15">Cell cycle regulator Mat89Bb</fullName>
    </alternativeName>
    <alternativeName>
        <fullName evidence="14">Set apart in position or space protein</fullName>
    </alternativeName>
</protein>
<dbReference type="GO" id="GO:0032039">
    <property type="term" value="C:integrator complex"/>
    <property type="evidence" value="ECO:0007669"/>
    <property type="project" value="TreeGrafter"/>
</dbReference>
<dbReference type="OrthoDB" id="5844105at2759"/>
<dbReference type="EMBL" id="BLKM01001387">
    <property type="protein sequence ID" value="GFG40027.1"/>
    <property type="molecule type" value="Genomic_DNA"/>
</dbReference>
<evidence type="ECO:0000256" key="6">
    <source>
        <dbReference type="ARBA" id="ARBA00022618"/>
    </source>
</evidence>
<dbReference type="PANTHER" id="PTHR12955">
    <property type="entry name" value="SARCOMA ANTIGEN NY-SAR-95-RELATED"/>
    <property type="match status" value="1"/>
</dbReference>
<evidence type="ECO:0000256" key="17">
    <source>
        <dbReference type="ARBA" id="ARBA00065185"/>
    </source>
</evidence>
<evidence type="ECO:0000256" key="14">
    <source>
        <dbReference type="ARBA" id="ARBA00030658"/>
    </source>
</evidence>
<keyword evidence="10" id="KW-0175">Coiled coil</keyword>
<dbReference type="Proteomes" id="UP000502823">
    <property type="component" value="Unassembled WGS sequence"/>
</dbReference>
<comment type="caution">
    <text evidence="19">The sequence shown here is derived from an EMBL/GenBank/DDBJ whole genome shotgun (WGS) entry which is preliminary data.</text>
</comment>
<keyword evidence="20" id="KW-1185">Reference proteome</keyword>
<evidence type="ECO:0000256" key="7">
    <source>
        <dbReference type="ARBA" id="ARBA00022776"/>
    </source>
</evidence>
<evidence type="ECO:0000256" key="8">
    <source>
        <dbReference type="ARBA" id="ARBA00022782"/>
    </source>
</evidence>
<evidence type="ECO:0000256" key="12">
    <source>
        <dbReference type="ARBA" id="ARBA00023254"/>
    </source>
</evidence>